<feature type="transmembrane region" description="Helical" evidence="1">
    <location>
        <begin position="220"/>
        <end position="240"/>
    </location>
</feature>
<protein>
    <submittedName>
        <fullName evidence="2">(rape) hypothetical protein</fullName>
    </submittedName>
    <submittedName>
        <fullName evidence="3">BnaA06g15770D protein</fullName>
    </submittedName>
</protein>
<keyword evidence="1" id="KW-0812">Transmembrane</keyword>
<evidence type="ECO:0000313" key="2">
    <source>
        <dbReference type="EMBL" id="CAF2084910.1"/>
    </source>
</evidence>
<organism evidence="3 4">
    <name type="scientific">Brassica napus</name>
    <name type="common">Rape</name>
    <dbReference type="NCBI Taxonomy" id="3708"/>
    <lineage>
        <taxon>Eukaryota</taxon>
        <taxon>Viridiplantae</taxon>
        <taxon>Streptophyta</taxon>
        <taxon>Embryophyta</taxon>
        <taxon>Tracheophyta</taxon>
        <taxon>Spermatophyta</taxon>
        <taxon>Magnoliopsida</taxon>
        <taxon>eudicotyledons</taxon>
        <taxon>Gunneridae</taxon>
        <taxon>Pentapetalae</taxon>
        <taxon>rosids</taxon>
        <taxon>malvids</taxon>
        <taxon>Brassicales</taxon>
        <taxon>Brassicaceae</taxon>
        <taxon>Brassiceae</taxon>
        <taxon>Brassica</taxon>
    </lineage>
</organism>
<feature type="transmembrane region" description="Helical" evidence="1">
    <location>
        <begin position="116"/>
        <end position="136"/>
    </location>
</feature>
<proteinExistence type="predicted"/>
<feature type="transmembrane region" description="Helical" evidence="1">
    <location>
        <begin position="148"/>
        <end position="169"/>
    </location>
</feature>
<dbReference type="EMBL" id="HG994360">
    <property type="protein sequence ID" value="CAF2084910.1"/>
    <property type="molecule type" value="Genomic_DNA"/>
</dbReference>
<reference evidence="2" key="3">
    <citation type="submission" date="2021-01" db="EMBL/GenBank/DDBJ databases">
        <authorList>
            <consortium name="Genoscope - CEA"/>
            <person name="William W."/>
        </authorList>
    </citation>
    <scope>NUCLEOTIDE SEQUENCE</scope>
</reference>
<reference evidence="3 4" key="1">
    <citation type="journal article" date="2014" name="Science">
        <title>Plant genetics. Early allopolyploid evolution in the post-Neolithic Brassica napus oilseed genome.</title>
        <authorList>
            <person name="Chalhoub B."/>
            <person name="Denoeud F."/>
            <person name="Liu S."/>
            <person name="Parkin I.A."/>
            <person name="Tang H."/>
            <person name="Wang X."/>
            <person name="Chiquet J."/>
            <person name="Belcram H."/>
            <person name="Tong C."/>
            <person name="Samans B."/>
            <person name="Correa M."/>
            <person name="Da Silva C."/>
            <person name="Just J."/>
            <person name="Falentin C."/>
            <person name="Koh C.S."/>
            <person name="Le Clainche I."/>
            <person name="Bernard M."/>
            <person name="Bento P."/>
            <person name="Noel B."/>
            <person name="Labadie K."/>
            <person name="Alberti A."/>
            <person name="Charles M."/>
            <person name="Arnaud D."/>
            <person name="Guo H."/>
            <person name="Daviaud C."/>
            <person name="Alamery S."/>
            <person name="Jabbari K."/>
            <person name="Zhao M."/>
            <person name="Edger P.P."/>
            <person name="Chelaifa H."/>
            <person name="Tack D."/>
            <person name="Lassalle G."/>
            <person name="Mestiri I."/>
            <person name="Schnel N."/>
            <person name="Le Paslier M.C."/>
            <person name="Fan G."/>
            <person name="Renault V."/>
            <person name="Bayer P.E."/>
            <person name="Golicz A.A."/>
            <person name="Manoli S."/>
            <person name="Lee T.H."/>
            <person name="Thi V.H."/>
            <person name="Chalabi S."/>
            <person name="Hu Q."/>
            <person name="Fan C."/>
            <person name="Tollenaere R."/>
            <person name="Lu Y."/>
            <person name="Battail C."/>
            <person name="Shen J."/>
            <person name="Sidebottom C.H."/>
            <person name="Wang X."/>
            <person name="Canaguier A."/>
            <person name="Chauveau A."/>
            <person name="Berard A."/>
            <person name="Deniot G."/>
            <person name="Guan M."/>
            <person name="Liu Z."/>
            <person name="Sun F."/>
            <person name="Lim Y.P."/>
            <person name="Lyons E."/>
            <person name="Town C.D."/>
            <person name="Bancroft I."/>
            <person name="Wang X."/>
            <person name="Meng J."/>
            <person name="Ma J."/>
            <person name="Pires J.C."/>
            <person name="King G.J."/>
            <person name="Brunel D."/>
            <person name="Delourme R."/>
            <person name="Renard M."/>
            <person name="Aury J.M."/>
            <person name="Adams K.L."/>
            <person name="Batley J."/>
            <person name="Snowdon R.J."/>
            <person name="Tost J."/>
            <person name="Edwards D."/>
            <person name="Zhou Y."/>
            <person name="Hua W."/>
            <person name="Sharpe A.G."/>
            <person name="Paterson A.H."/>
            <person name="Guan C."/>
            <person name="Wincker P."/>
        </authorList>
    </citation>
    <scope>NUCLEOTIDE SEQUENCE [LARGE SCALE GENOMIC DNA]</scope>
    <source>
        <strain evidence="4">cv. Darmor-bzh</strain>
    </source>
</reference>
<dbReference type="Gramene" id="CDY08149">
    <property type="protein sequence ID" value="CDY08149"/>
    <property type="gene ID" value="GSBRNA2T00125443001"/>
</dbReference>
<accession>A0A078F529</accession>
<dbReference type="PaxDb" id="3708-A0A078F529"/>
<evidence type="ECO:0000256" key="1">
    <source>
        <dbReference type="SAM" id="Phobius"/>
    </source>
</evidence>
<dbReference type="STRING" id="3708.A0A078F529"/>
<keyword evidence="1" id="KW-1133">Transmembrane helix</keyword>
<dbReference type="EMBL" id="LK031983">
    <property type="protein sequence ID" value="CDY08149.1"/>
    <property type="molecule type" value="Genomic_DNA"/>
</dbReference>
<dbReference type="Proteomes" id="UP000028999">
    <property type="component" value="Unassembled WGS sequence"/>
</dbReference>
<feature type="transmembrane region" description="Helical" evidence="1">
    <location>
        <begin position="181"/>
        <end position="199"/>
    </location>
</feature>
<feature type="transmembrane region" description="Helical" evidence="1">
    <location>
        <begin position="84"/>
        <end position="104"/>
    </location>
</feature>
<dbReference type="AlphaFoldDB" id="A0A078F529"/>
<keyword evidence="1" id="KW-0472">Membrane</keyword>
<evidence type="ECO:0000313" key="3">
    <source>
        <dbReference type="EMBL" id="CDY08149.1"/>
    </source>
</evidence>
<name>A0A078F529_BRANA</name>
<gene>
    <name evidence="3" type="primary">BnaA06g15770D</name>
    <name evidence="2" type="ORF">DARMORV10_A06P18150.1</name>
    <name evidence="3" type="ORF">GSBRNA2T00125443001</name>
</gene>
<dbReference type="Proteomes" id="UP001295469">
    <property type="component" value="Chromosome A06"/>
</dbReference>
<keyword evidence="4" id="KW-1185">Reference proteome</keyword>
<sequence>MGDRPWALDKLHSWHRNILVDSMIIDIILVHPHHHLETVMERWVVHYENPLIFSPQLAAEFVLIYKVSSFRDDVLSGDVKEFRLYLLVVFAPLLLDLSEFNLGAHITLPPRIITDIILGLLFKVELVVHIAAFTDLQDITSHRTSRFHRVYTISTMVLVVTVTSFHLAFRGWVLLLLQDTFQGLWLIGIHSLLLVEWLNQISCLQVAHQDSGFRGARVDYLLQMIWMTLIVHALLISMMLTNQDSSTPKVLTGGKFQVLYHSRYL</sequence>
<evidence type="ECO:0000313" key="4">
    <source>
        <dbReference type="Proteomes" id="UP000028999"/>
    </source>
</evidence>
<reference evidence="3" key="2">
    <citation type="submission" date="2014-06" db="EMBL/GenBank/DDBJ databases">
        <authorList>
            <person name="Genoscope - CEA"/>
        </authorList>
    </citation>
    <scope>NUCLEOTIDE SEQUENCE</scope>
</reference>